<accession>A0A1I7XL71</accession>
<evidence type="ECO:0000313" key="1">
    <source>
        <dbReference type="Proteomes" id="UP000095283"/>
    </source>
</evidence>
<dbReference type="AlphaFoldDB" id="A0A1I7XL71"/>
<dbReference type="WBParaSite" id="Hba_18058">
    <property type="protein sequence ID" value="Hba_18058"/>
    <property type="gene ID" value="Hba_18058"/>
</dbReference>
<reference evidence="2" key="1">
    <citation type="submission" date="2016-11" db="UniProtKB">
        <authorList>
            <consortium name="WormBaseParasite"/>
        </authorList>
    </citation>
    <scope>IDENTIFICATION</scope>
</reference>
<sequence length="130" mass="14795">MLMMLDDECKHQHFALVIRLVDADETIDLVSSKSLMPKSFKVVKLGDDEIQPEILFSQQFECLVVYMLCDIADCNTVVLSVGVTVLRSVERIALVKVSRTDPLVLDVLMIIFSPREPVEIRSWFDILNPN</sequence>
<evidence type="ECO:0000313" key="2">
    <source>
        <dbReference type="WBParaSite" id="Hba_18058"/>
    </source>
</evidence>
<dbReference type="Proteomes" id="UP000095283">
    <property type="component" value="Unplaced"/>
</dbReference>
<keyword evidence="1" id="KW-1185">Reference proteome</keyword>
<proteinExistence type="predicted"/>
<protein>
    <submittedName>
        <fullName evidence="2">PITH domain-containing protein</fullName>
    </submittedName>
</protein>
<organism evidence="1 2">
    <name type="scientific">Heterorhabditis bacteriophora</name>
    <name type="common">Entomopathogenic nematode worm</name>
    <dbReference type="NCBI Taxonomy" id="37862"/>
    <lineage>
        <taxon>Eukaryota</taxon>
        <taxon>Metazoa</taxon>
        <taxon>Ecdysozoa</taxon>
        <taxon>Nematoda</taxon>
        <taxon>Chromadorea</taxon>
        <taxon>Rhabditida</taxon>
        <taxon>Rhabditina</taxon>
        <taxon>Rhabditomorpha</taxon>
        <taxon>Strongyloidea</taxon>
        <taxon>Heterorhabditidae</taxon>
        <taxon>Heterorhabditis</taxon>
    </lineage>
</organism>
<name>A0A1I7XL71_HETBA</name>